<dbReference type="InterPro" id="IPR050955">
    <property type="entry name" value="Plant_Biomass_Hydrol_Est"/>
</dbReference>
<accession>A0ABV8FJR0</accession>
<comment type="caution">
    <text evidence="5">The sequence shown here is derived from an EMBL/GenBank/DDBJ whole genome shotgun (WGS) entry which is preliminary data.</text>
</comment>
<dbReference type="Pfam" id="PF10503">
    <property type="entry name" value="Esterase_PHB"/>
    <property type="match status" value="1"/>
</dbReference>
<name>A0ABV8FJR0_9ACTN</name>
<evidence type="ECO:0000313" key="5">
    <source>
        <dbReference type="EMBL" id="MFC3995614.1"/>
    </source>
</evidence>
<proteinExistence type="predicted"/>
<dbReference type="GO" id="GO:0016787">
    <property type="term" value="F:hydrolase activity"/>
    <property type="evidence" value="ECO:0007669"/>
    <property type="project" value="UniProtKB-KW"/>
</dbReference>
<keyword evidence="6" id="KW-1185">Reference proteome</keyword>
<gene>
    <name evidence="5" type="ORF">ACFOVU_06800</name>
</gene>
<dbReference type="RefSeq" id="WP_378530872.1">
    <property type="nucleotide sequence ID" value="NZ_JBHSBH010000004.1"/>
</dbReference>
<keyword evidence="1 4" id="KW-0732">Signal</keyword>
<evidence type="ECO:0000256" key="2">
    <source>
        <dbReference type="ARBA" id="ARBA00022801"/>
    </source>
</evidence>
<organism evidence="5 6">
    <name type="scientific">Nocardiopsis sediminis</name>
    <dbReference type="NCBI Taxonomy" id="1778267"/>
    <lineage>
        <taxon>Bacteria</taxon>
        <taxon>Bacillati</taxon>
        <taxon>Actinomycetota</taxon>
        <taxon>Actinomycetes</taxon>
        <taxon>Streptosporangiales</taxon>
        <taxon>Nocardiopsidaceae</taxon>
        <taxon>Nocardiopsis</taxon>
    </lineage>
</organism>
<dbReference type="InterPro" id="IPR010126">
    <property type="entry name" value="Esterase_phb"/>
</dbReference>
<reference evidence="6" key="1">
    <citation type="journal article" date="2019" name="Int. J. Syst. Evol. Microbiol.">
        <title>The Global Catalogue of Microorganisms (GCM) 10K type strain sequencing project: providing services to taxonomists for standard genome sequencing and annotation.</title>
        <authorList>
            <consortium name="The Broad Institute Genomics Platform"/>
            <consortium name="The Broad Institute Genome Sequencing Center for Infectious Disease"/>
            <person name="Wu L."/>
            <person name="Ma J."/>
        </authorList>
    </citation>
    <scope>NUCLEOTIDE SEQUENCE [LARGE SCALE GENOMIC DNA]</scope>
    <source>
        <strain evidence="6">TBRC 1826</strain>
    </source>
</reference>
<sequence>MPSPPSVRLPRPTRPRTLLTLLIALLGAATLLAPPAKAAALTEVTGFGSNPGALRMFAYVPDGAPSGAPLVALLHGCTQDAALYHANSGWQKYADAAGIVLVYAQQSTANNANRCFNWFQPGDTAPGAGEALSIRQMIGHAQAAYGADPARTYISGLSAGGAMTSELLSAYPGTFSGGSIVAGLPTGCATDLLTALTCQSPGRDRTPAQWGDAVRDKNPGYTGPWPRVSVWHGSADTTVVPSNARESRDQWTDVWGLPPDPTSTRELPGGTTVEEYADASGAAAVTTYLIAGMGHGTPVDPGPAEDQCGTAGAHFPDTICSTHYTALSWGLTG</sequence>
<evidence type="ECO:0000313" key="6">
    <source>
        <dbReference type="Proteomes" id="UP001595847"/>
    </source>
</evidence>
<evidence type="ECO:0000256" key="1">
    <source>
        <dbReference type="ARBA" id="ARBA00022729"/>
    </source>
</evidence>
<dbReference type="Gene3D" id="3.40.50.1820">
    <property type="entry name" value="alpha/beta hydrolase"/>
    <property type="match status" value="1"/>
</dbReference>
<dbReference type="InterPro" id="IPR029058">
    <property type="entry name" value="AB_hydrolase_fold"/>
</dbReference>
<dbReference type="EMBL" id="JBHSBH010000004">
    <property type="protein sequence ID" value="MFC3995614.1"/>
    <property type="molecule type" value="Genomic_DNA"/>
</dbReference>
<feature type="region of interest" description="Disordered" evidence="3">
    <location>
        <begin position="202"/>
        <end position="221"/>
    </location>
</feature>
<dbReference type="NCBIfam" id="TIGR01840">
    <property type="entry name" value="esterase_phb"/>
    <property type="match status" value="1"/>
</dbReference>
<dbReference type="SUPFAM" id="SSF53474">
    <property type="entry name" value="alpha/beta-Hydrolases"/>
    <property type="match status" value="2"/>
</dbReference>
<evidence type="ECO:0000256" key="3">
    <source>
        <dbReference type="SAM" id="MobiDB-lite"/>
    </source>
</evidence>
<dbReference type="PANTHER" id="PTHR43037:SF1">
    <property type="entry name" value="BLL1128 PROTEIN"/>
    <property type="match status" value="1"/>
</dbReference>
<feature type="chain" id="PRO_5046791578" evidence="4">
    <location>
        <begin position="39"/>
        <end position="333"/>
    </location>
</feature>
<evidence type="ECO:0000256" key="4">
    <source>
        <dbReference type="SAM" id="SignalP"/>
    </source>
</evidence>
<feature type="signal peptide" evidence="4">
    <location>
        <begin position="1"/>
        <end position="38"/>
    </location>
</feature>
<keyword evidence="2 5" id="KW-0378">Hydrolase</keyword>
<dbReference type="PANTHER" id="PTHR43037">
    <property type="entry name" value="UNNAMED PRODUCT-RELATED"/>
    <property type="match status" value="1"/>
</dbReference>
<dbReference type="Proteomes" id="UP001595847">
    <property type="component" value="Unassembled WGS sequence"/>
</dbReference>
<protein>
    <submittedName>
        <fullName evidence="5">Alpha/beta hydrolase family esterase</fullName>
    </submittedName>
</protein>